<evidence type="ECO:0000256" key="1">
    <source>
        <dbReference type="ARBA" id="ARBA00000142"/>
    </source>
</evidence>
<evidence type="ECO:0000313" key="9">
    <source>
        <dbReference type="Proteomes" id="UP001239019"/>
    </source>
</evidence>
<dbReference type="CDD" id="cd02440">
    <property type="entry name" value="AdoMet_MTases"/>
    <property type="match status" value="1"/>
</dbReference>
<comment type="function">
    <text evidence="2 7">Catalyzes the formation of N(7)-methylguanine at position 46 (m7G46) in tRNA.</text>
</comment>
<dbReference type="Pfam" id="PF02390">
    <property type="entry name" value="Methyltransf_4"/>
    <property type="match status" value="1"/>
</dbReference>
<feature type="binding site" evidence="7">
    <location>
        <position position="112"/>
    </location>
    <ligand>
        <name>S-adenosyl-L-methionine</name>
        <dbReference type="ChEBI" id="CHEBI:59789"/>
    </ligand>
</feature>
<keyword evidence="5 7" id="KW-0949">S-adenosyl-L-methionine</keyword>
<dbReference type="SUPFAM" id="SSF53335">
    <property type="entry name" value="S-adenosyl-L-methionine-dependent methyltransferases"/>
    <property type="match status" value="1"/>
</dbReference>
<gene>
    <name evidence="7 8" type="primary">trmB</name>
    <name evidence="8" type="ORF">RBH19_12090</name>
</gene>
<dbReference type="RefSeq" id="WP_306729106.1">
    <property type="nucleotide sequence ID" value="NZ_JAVDDT010000008.1"/>
</dbReference>
<dbReference type="InterPro" id="IPR029063">
    <property type="entry name" value="SAM-dependent_MTases_sf"/>
</dbReference>
<feature type="binding site" evidence="7">
    <location>
        <position position="85"/>
    </location>
    <ligand>
        <name>S-adenosyl-L-methionine</name>
        <dbReference type="ChEBI" id="CHEBI:59789"/>
    </ligand>
</feature>
<dbReference type="InterPro" id="IPR055361">
    <property type="entry name" value="tRNA_methyltr_TrmB_bact"/>
</dbReference>
<reference evidence="8 9" key="1">
    <citation type="submission" date="2023-08" db="EMBL/GenBank/DDBJ databases">
        <title>Whole-genome sequencing of halo(alkali)philic microorganisms from hypersaline lakes.</title>
        <authorList>
            <person name="Sorokin D.Y."/>
            <person name="Abbas B."/>
            <person name="Merkel A.Y."/>
        </authorList>
    </citation>
    <scope>NUCLEOTIDE SEQUENCE [LARGE SCALE GENOMIC DNA]</scope>
    <source>
        <strain evidence="8 9">AB-CW4</strain>
    </source>
</reference>
<proteinExistence type="inferred from homology"/>
<comment type="pathway">
    <text evidence="7">tRNA modification; N(7)-methylguanine-tRNA biosynthesis.</text>
</comment>
<comment type="caution">
    <text evidence="7">Lacks conserved residue(s) required for the propagation of feature annotation.</text>
</comment>
<dbReference type="NCBIfam" id="TIGR00091">
    <property type="entry name" value="tRNA (guanosine(46)-N7)-methyltransferase TrmB"/>
    <property type="match status" value="1"/>
</dbReference>
<evidence type="ECO:0000313" key="8">
    <source>
        <dbReference type="EMBL" id="MDQ2070611.1"/>
    </source>
</evidence>
<organism evidence="8 9">
    <name type="scientific">Natronospira bacteriovora</name>
    <dbReference type="NCBI Taxonomy" id="3069753"/>
    <lineage>
        <taxon>Bacteria</taxon>
        <taxon>Pseudomonadati</taxon>
        <taxon>Pseudomonadota</taxon>
        <taxon>Gammaproteobacteria</taxon>
        <taxon>Natronospirales</taxon>
        <taxon>Natronospiraceae</taxon>
        <taxon>Natronospira</taxon>
    </lineage>
</organism>
<feature type="binding site" evidence="7">
    <location>
        <position position="171"/>
    </location>
    <ligand>
        <name>substrate</name>
    </ligand>
</feature>
<evidence type="ECO:0000256" key="4">
    <source>
        <dbReference type="ARBA" id="ARBA00022679"/>
    </source>
</evidence>
<protein>
    <recommendedName>
        <fullName evidence="7">tRNA (guanine-N(7)-)-methyltransferase</fullName>
        <ecNumber evidence="7">2.1.1.33</ecNumber>
    </recommendedName>
    <alternativeName>
        <fullName evidence="7">tRNA (guanine(46)-N(7))-methyltransferase</fullName>
    </alternativeName>
    <alternativeName>
        <fullName evidence="7">tRNA(m7G46)-methyltransferase</fullName>
    </alternativeName>
</protein>
<dbReference type="HAMAP" id="MF_01057">
    <property type="entry name" value="tRNA_methyltr_TrmB"/>
    <property type="match status" value="1"/>
</dbReference>
<evidence type="ECO:0000256" key="6">
    <source>
        <dbReference type="ARBA" id="ARBA00022694"/>
    </source>
</evidence>
<sequence>MTDEKKFLRPIRSFVRREGRLTPAQERAMAELYPRYGLSFEKAPVDLAALFGREAPVTLEIGFGNGELLATLAAQHPERNFLGIEVHRPGVGRLLNRVEEEGLENVRVSTHDAVEVLREQIPENSLDRLLIFFADPWPKKRHHKRRLIQPAFAELAARRLADDGQLLLATDWEDYKNHMLEVLDACPMLENTAGPGGTVPRPDDRPVTHFERRGVRKGHGVWDLVYRKS</sequence>
<dbReference type="PROSITE" id="PS51625">
    <property type="entry name" value="SAM_MT_TRMB"/>
    <property type="match status" value="1"/>
</dbReference>
<evidence type="ECO:0000256" key="3">
    <source>
        <dbReference type="ARBA" id="ARBA00022603"/>
    </source>
</evidence>
<dbReference type="PANTHER" id="PTHR23417">
    <property type="entry name" value="3-DEOXY-D-MANNO-OCTULOSONIC-ACID TRANSFERASE/TRNA GUANINE-N 7 - -METHYLTRANSFERASE"/>
    <property type="match status" value="1"/>
</dbReference>
<dbReference type="EC" id="2.1.1.33" evidence="7"/>
<name>A0ABU0W9D5_9GAMM</name>
<evidence type="ECO:0000256" key="2">
    <source>
        <dbReference type="ARBA" id="ARBA00003015"/>
    </source>
</evidence>
<feature type="binding site" evidence="7">
    <location>
        <begin position="208"/>
        <end position="211"/>
    </location>
    <ligand>
        <name>substrate</name>
    </ligand>
</feature>
<evidence type="ECO:0000256" key="7">
    <source>
        <dbReference type="HAMAP-Rule" id="MF_01057"/>
    </source>
</evidence>
<feature type="binding site" evidence="7">
    <location>
        <position position="135"/>
    </location>
    <ligand>
        <name>S-adenosyl-L-methionine</name>
        <dbReference type="ChEBI" id="CHEBI:59789"/>
    </ligand>
</feature>
<evidence type="ECO:0000256" key="5">
    <source>
        <dbReference type="ARBA" id="ARBA00022691"/>
    </source>
</evidence>
<feature type="binding site" evidence="7">
    <location>
        <position position="139"/>
    </location>
    <ligand>
        <name>substrate</name>
    </ligand>
</feature>
<dbReference type="Gene3D" id="3.40.50.150">
    <property type="entry name" value="Vaccinia Virus protein VP39"/>
    <property type="match status" value="1"/>
</dbReference>
<keyword evidence="6 7" id="KW-0819">tRNA processing</keyword>
<comment type="similarity">
    <text evidence="7">Belongs to the class I-like SAM-binding methyltransferase superfamily. TrmB family.</text>
</comment>
<accession>A0ABU0W9D5</accession>
<comment type="catalytic activity">
    <reaction evidence="1 7">
        <text>guanosine(46) in tRNA + S-adenosyl-L-methionine = N(7)-methylguanosine(46) in tRNA + S-adenosyl-L-homocysteine</text>
        <dbReference type="Rhea" id="RHEA:42708"/>
        <dbReference type="Rhea" id="RHEA-COMP:10188"/>
        <dbReference type="Rhea" id="RHEA-COMP:10189"/>
        <dbReference type="ChEBI" id="CHEBI:57856"/>
        <dbReference type="ChEBI" id="CHEBI:59789"/>
        <dbReference type="ChEBI" id="CHEBI:74269"/>
        <dbReference type="ChEBI" id="CHEBI:74480"/>
        <dbReference type="EC" id="2.1.1.33"/>
    </reaction>
</comment>
<dbReference type="EMBL" id="JAVDDT010000008">
    <property type="protein sequence ID" value="MDQ2070611.1"/>
    <property type="molecule type" value="Genomic_DNA"/>
</dbReference>
<keyword evidence="3 7" id="KW-0489">Methyltransferase</keyword>
<dbReference type="InterPro" id="IPR003358">
    <property type="entry name" value="tRNA_(Gua-N-7)_MeTrfase_Trmb"/>
</dbReference>
<keyword evidence="9" id="KW-1185">Reference proteome</keyword>
<keyword evidence="4 7" id="KW-0808">Transferase</keyword>
<comment type="caution">
    <text evidence="8">The sequence shown here is derived from an EMBL/GenBank/DDBJ whole genome shotgun (WGS) entry which is preliminary data.</text>
</comment>
<dbReference type="PANTHER" id="PTHR23417:SF14">
    <property type="entry name" value="PENTACOTRIPEPTIDE-REPEAT REGION OF PRORP DOMAIN-CONTAINING PROTEIN"/>
    <property type="match status" value="1"/>
</dbReference>
<feature type="binding site" evidence="7">
    <location>
        <position position="60"/>
    </location>
    <ligand>
        <name>S-adenosyl-L-methionine</name>
        <dbReference type="ChEBI" id="CHEBI:59789"/>
    </ligand>
</feature>
<dbReference type="GO" id="GO:0008176">
    <property type="term" value="F:tRNA (guanine(46)-N7)-methyltransferase activity"/>
    <property type="evidence" value="ECO:0007669"/>
    <property type="project" value="UniProtKB-EC"/>
</dbReference>
<dbReference type="Proteomes" id="UP001239019">
    <property type="component" value="Unassembled WGS sequence"/>
</dbReference>